<feature type="transmembrane region" description="Helical" evidence="1">
    <location>
        <begin position="192"/>
        <end position="209"/>
    </location>
</feature>
<evidence type="ECO:0000313" key="2">
    <source>
        <dbReference type="EMBL" id="MFC5367295.1"/>
    </source>
</evidence>
<organism evidence="2 3">
    <name type="scientific">Salinirubrum litoreum</name>
    <dbReference type="NCBI Taxonomy" id="1126234"/>
    <lineage>
        <taxon>Archaea</taxon>
        <taxon>Methanobacteriati</taxon>
        <taxon>Methanobacteriota</taxon>
        <taxon>Stenosarchaea group</taxon>
        <taxon>Halobacteria</taxon>
        <taxon>Halobacteriales</taxon>
        <taxon>Haloferacaceae</taxon>
        <taxon>Salinirubrum</taxon>
    </lineage>
</organism>
<keyword evidence="1" id="KW-0812">Transmembrane</keyword>
<dbReference type="RefSeq" id="WP_227229556.1">
    <property type="nucleotide sequence ID" value="NZ_JAJCVJ010000002.1"/>
</dbReference>
<dbReference type="Proteomes" id="UP001596201">
    <property type="component" value="Unassembled WGS sequence"/>
</dbReference>
<feature type="transmembrane region" description="Helical" evidence="1">
    <location>
        <begin position="16"/>
        <end position="37"/>
    </location>
</feature>
<keyword evidence="3" id="KW-1185">Reference proteome</keyword>
<dbReference type="PANTHER" id="PTHR37305">
    <property type="entry name" value="INTEGRAL MEMBRANE PROTEIN-RELATED"/>
    <property type="match status" value="1"/>
</dbReference>
<accession>A0ABD5RBA4</accession>
<evidence type="ECO:0000256" key="1">
    <source>
        <dbReference type="SAM" id="Phobius"/>
    </source>
</evidence>
<sequence length="266" mass="28562">MLEVTSFESRQRVRGIFLLTAALGALIVLTMAVFPSIESAGVDLDAYLESLPPEARRAFVGNVTSITTIEGYLVSQLYQFGWLLILGVYFAYTAASSVAKEVERTSIDLLLAAPVSRTRIVVGKFLALVPTVIAVNALTFVLIWASVAFLGEEVALVDLIAVHVVSIPYLLACAALGLVASVSFDTARRAQTVGIGAVFGTFLLDSLTFDTDYEWLGDLAFARYYDPGEILVEGTIDWTGVAVLLAATVALVIVAAELFERREISG</sequence>
<comment type="caution">
    <text evidence="2">The sequence shown here is derived from an EMBL/GenBank/DDBJ whole genome shotgun (WGS) entry which is preliminary data.</text>
</comment>
<name>A0ABD5RBA4_9EURY</name>
<dbReference type="AlphaFoldDB" id="A0ABD5RBA4"/>
<dbReference type="PANTHER" id="PTHR37305:SF2">
    <property type="entry name" value="BACITRACIN TRANSPORT PERMEASE PROTEIN BCRB"/>
    <property type="match status" value="1"/>
</dbReference>
<gene>
    <name evidence="2" type="ORF">ACFPJ5_10105</name>
</gene>
<feature type="transmembrane region" description="Helical" evidence="1">
    <location>
        <begin position="159"/>
        <end position="180"/>
    </location>
</feature>
<dbReference type="EMBL" id="JBHSKX010000002">
    <property type="protein sequence ID" value="MFC5367295.1"/>
    <property type="molecule type" value="Genomic_DNA"/>
</dbReference>
<feature type="transmembrane region" description="Helical" evidence="1">
    <location>
        <begin position="120"/>
        <end position="147"/>
    </location>
</feature>
<evidence type="ECO:0000313" key="3">
    <source>
        <dbReference type="Proteomes" id="UP001596201"/>
    </source>
</evidence>
<keyword evidence="1" id="KW-0472">Membrane</keyword>
<dbReference type="Pfam" id="PF12679">
    <property type="entry name" value="ABC2_membrane_2"/>
    <property type="match status" value="1"/>
</dbReference>
<keyword evidence="1" id="KW-1133">Transmembrane helix</keyword>
<feature type="transmembrane region" description="Helical" evidence="1">
    <location>
        <begin position="80"/>
        <end position="99"/>
    </location>
</feature>
<feature type="transmembrane region" description="Helical" evidence="1">
    <location>
        <begin position="238"/>
        <end position="259"/>
    </location>
</feature>
<proteinExistence type="predicted"/>
<dbReference type="GO" id="GO:0005886">
    <property type="term" value="C:plasma membrane"/>
    <property type="evidence" value="ECO:0007669"/>
    <property type="project" value="UniProtKB-SubCell"/>
</dbReference>
<protein>
    <submittedName>
        <fullName evidence="2">ABC transporter permease subunit</fullName>
    </submittedName>
</protein>
<reference evidence="2 3" key="1">
    <citation type="journal article" date="2019" name="Int. J. Syst. Evol. Microbiol.">
        <title>The Global Catalogue of Microorganisms (GCM) 10K type strain sequencing project: providing services to taxonomists for standard genome sequencing and annotation.</title>
        <authorList>
            <consortium name="The Broad Institute Genomics Platform"/>
            <consortium name="The Broad Institute Genome Sequencing Center for Infectious Disease"/>
            <person name="Wu L."/>
            <person name="Ma J."/>
        </authorList>
    </citation>
    <scope>NUCLEOTIDE SEQUENCE [LARGE SCALE GENOMIC DNA]</scope>
    <source>
        <strain evidence="2 3">CGMCC 1.12237</strain>
    </source>
</reference>